<dbReference type="GO" id="GO:0006412">
    <property type="term" value="P:translation"/>
    <property type="evidence" value="ECO:0007669"/>
    <property type="project" value="UniProtKB-UniRule"/>
</dbReference>
<proteinExistence type="inferred from homology"/>
<feature type="binding site" evidence="8">
    <location>
        <position position="36"/>
    </location>
    <ligand>
        <name>Zn(2+)</name>
        <dbReference type="ChEBI" id="CHEBI:29105"/>
    </ligand>
</feature>
<dbReference type="PRINTS" id="PR01249">
    <property type="entry name" value="RIBOSOMALL31"/>
</dbReference>
<keyword evidence="4 8" id="KW-0694">RNA-binding</keyword>
<evidence type="ECO:0000313" key="11">
    <source>
        <dbReference type="Proteomes" id="UP000702544"/>
    </source>
</evidence>
<evidence type="ECO:0000256" key="8">
    <source>
        <dbReference type="HAMAP-Rule" id="MF_00501"/>
    </source>
</evidence>
<dbReference type="InterPro" id="IPR002150">
    <property type="entry name" value="Ribosomal_bL31"/>
</dbReference>
<feature type="binding site" evidence="8">
    <location>
        <position position="16"/>
    </location>
    <ligand>
        <name>Zn(2+)</name>
        <dbReference type="ChEBI" id="CHEBI:29105"/>
    </ligand>
</feature>
<comment type="similarity">
    <text evidence="1 8">Belongs to the bacterial ribosomal protein bL31 family. Type A subfamily.</text>
</comment>
<protein>
    <recommendedName>
        <fullName evidence="7 8">Large ribosomal subunit protein bL31</fullName>
    </recommendedName>
</protein>
<feature type="compositionally biased region" description="Low complexity" evidence="9">
    <location>
        <begin position="81"/>
        <end position="106"/>
    </location>
</feature>
<accession>A0AAE5C9Y3</accession>
<evidence type="ECO:0000256" key="2">
    <source>
        <dbReference type="ARBA" id="ARBA00011838"/>
    </source>
</evidence>
<evidence type="ECO:0000256" key="5">
    <source>
        <dbReference type="ARBA" id="ARBA00022980"/>
    </source>
</evidence>
<dbReference type="HAMAP" id="MF_00501">
    <property type="entry name" value="Ribosomal_bL31_1"/>
    <property type="match status" value="1"/>
</dbReference>
<keyword evidence="5 8" id="KW-0689">Ribosomal protein</keyword>
<evidence type="ECO:0000313" key="10">
    <source>
        <dbReference type="EMBL" id="NIR73937.1"/>
    </source>
</evidence>
<keyword evidence="8" id="KW-0862">Zinc</keyword>
<evidence type="ECO:0000256" key="9">
    <source>
        <dbReference type="SAM" id="MobiDB-lite"/>
    </source>
</evidence>
<keyword evidence="8" id="KW-0479">Metal-binding</keyword>
<evidence type="ECO:0000256" key="1">
    <source>
        <dbReference type="ARBA" id="ARBA00009296"/>
    </source>
</evidence>
<evidence type="ECO:0000256" key="6">
    <source>
        <dbReference type="ARBA" id="ARBA00023274"/>
    </source>
</evidence>
<comment type="function">
    <text evidence="8">Binds the 23S rRNA.</text>
</comment>
<evidence type="ECO:0000256" key="4">
    <source>
        <dbReference type="ARBA" id="ARBA00022884"/>
    </source>
</evidence>
<dbReference type="NCBIfam" id="NF000612">
    <property type="entry name" value="PRK00019.1"/>
    <property type="match status" value="1"/>
</dbReference>
<dbReference type="Proteomes" id="UP000702544">
    <property type="component" value="Unassembled WGS sequence"/>
</dbReference>
<dbReference type="NCBIfam" id="TIGR00105">
    <property type="entry name" value="L31"/>
    <property type="match status" value="1"/>
</dbReference>
<dbReference type="GO" id="GO:0005840">
    <property type="term" value="C:ribosome"/>
    <property type="evidence" value="ECO:0007669"/>
    <property type="project" value="UniProtKB-KW"/>
</dbReference>
<dbReference type="Gene3D" id="4.10.830.30">
    <property type="entry name" value="Ribosomal protein L31"/>
    <property type="match status" value="1"/>
</dbReference>
<feature type="compositionally biased region" description="Basic and acidic residues" evidence="9">
    <location>
        <begin position="59"/>
        <end position="68"/>
    </location>
</feature>
<comment type="subunit">
    <text evidence="2 8">Part of the 50S ribosomal subunit.</text>
</comment>
<feature type="binding site" evidence="8">
    <location>
        <position position="39"/>
    </location>
    <ligand>
        <name>Zn(2+)</name>
        <dbReference type="ChEBI" id="CHEBI:29105"/>
    </ligand>
</feature>
<feature type="region of interest" description="Disordered" evidence="9">
    <location>
        <begin position="59"/>
        <end position="113"/>
    </location>
</feature>
<dbReference type="SUPFAM" id="SSF143800">
    <property type="entry name" value="L28p-like"/>
    <property type="match status" value="1"/>
</dbReference>
<dbReference type="Pfam" id="PF01197">
    <property type="entry name" value="Ribosomal_L31"/>
    <property type="match status" value="1"/>
</dbReference>
<dbReference type="NCBIfam" id="NF001809">
    <property type="entry name" value="PRK00528.1"/>
    <property type="match status" value="1"/>
</dbReference>
<organism evidence="10 11">
    <name type="scientific">Candidatus Kutchimonas denitrificans</name>
    <dbReference type="NCBI Taxonomy" id="3056748"/>
    <lineage>
        <taxon>Bacteria</taxon>
        <taxon>Pseudomonadati</taxon>
        <taxon>Gemmatimonadota</taxon>
        <taxon>Gemmatimonadia</taxon>
        <taxon>Candidatus Palauibacterales</taxon>
        <taxon>Candidatus Palauibacteraceae</taxon>
        <taxon>Candidatus Kutchimonas</taxon>
    </lineage>
</organism>
<dbReference type="InterPro" id="IPR034704">
    <property type="entry name" value="Ribosomal_bL28/bL31-like_sf"/>
</dbReference>
<evidence type="ECO:0000256" key="3">
    <source>
        <dbReference type="ARBA" id="ARBA00022730"/>
    </source>
</evidence>
<evidence type="ECO:0000256" key="7">
    <source>
        <dbReference type="ARBA" id="ARBA00035687"/>
    </source>
</evidence>
<dbReference type="PROSITE" id="PS01143">
    <property type="entry name" value="RIBOSOMAL_L31"/>
    <property type="match status" value="1"/>
</dbReference>
<dbReference type="PANTHER" id="PTHR33280:SF1">
    <property type="entry name" value="LARGE RIBOSOMAL SUBUNIT PROTEIN BL31C"/>
    <property type="match status" value="1"/>
</dbReference>
<feature type="binding site" evidence="8">
    <location>
        <position position="18"/>
    </location>
    <ligand>
        <name>Zn(2+)</name>
        <dbReference type="ChEBI" id="CHEBI:29105"/>
    </ligand>
</feature>
<dbReference type="InterPro" id="IPR042105">
    <property type="entry name" value="Ribosomal_bL31_sf"/>
</dbReference>
<keyword evidence="6 8" id="KW-0687">Ribonucleoprotein</keyword>
<dbReference type="EMBL" id="JAACAK010000017">
    <property type="protein sequence ID" value="NIR73937.1"/>
    <property type="molecule type" value="Genomic_DNA"/>
</dbReference>
<comment type="cofactor">
    <cofactor evidence="8">
        <name>Zn(2+)</name>
        <dbReference type="ChEBI" id="CHEBI:29105"/>
    </cofactor>
    <text evidence="8">Binds 1 zinc ion per subunit.</text>
</comment>
<dbReference type="AlphaFoldDB" id="A0AAE5C9Y3"/>
<gene>
    <name evidence="8 10" type="primary">rpmE</name>
    <name evidence="10" type="ORF">GWO12_02295</name>
</gene>
<dbReference type="InterPro" id="IPR027491">
    <property type="entry name" value="Ribosomal_bL31_A"/>
</dbReference>
<name>A0AAE5C9Y3_9BACT</name>
<dbReference type="GO" id="GO:0046872">
    <property type="term" value="F:metal ion binding"/>
    <property type="evidence" value="ECO:0007669"/>
    <property type="project" value="UniProtKB-KW"/>
</dbReference>
<sequence length="113" mass="12405">MKEGIHPEYKTAVVTCACGNTFTTRSTLESIHVEICSRCHPFFTGRQKLVDTAGRVERFRRKYGDTAGKKRKKKGKKAKPEGPGEAQKPAEAEQPTAEQTTAARAPGAEEQAE</sequence>
<keyword evidence="3 8" id="KW-0699">rRNA-binding</keyword>
<dbReference type="GO" id="GO:0019843">
    <property type="term" value="F:rRNA binding"/>
    <property type="evidence" value="ECO:0007669"/>
    <property type="project" value="UniProtKB-KW"/>
</dbReference>
<dbReference type="PANTHER" id="PTHR33280">
    <property type="entry name" value="50S RIBOSOMAL PROTEIN L31, CHLOROPLASTIC"/>
    <property type="match status" value="1"/>
</dbReference>
<dbReference type="GO" id="GO:0003735">
    <property type="term" value="F:structural constituent of ribosome"/>
    <property type="evidence" value="ECO:0007669"/>
    <property type="project" value="InterPro"/>
</dbReference>
<dbReference type="GO" id="GO:1990904">
    <property type="term" value="C:ribonucleoprotein complex"/>
    <property type="evidence" value="ECO:0007669"/>
    <property type="project" value="UniProtKB-KW"/>
</dbReference>
<comment type="caution">
    <text evidence="10">The sequence shown here is derived from an EMBL/GenBank/DDBJ whole genome shotgun (WGS) entry which is preliminary data.</text>
</comment>
<reference evidence="10 11" key="1">
    <citation type="submission" date="2020-01" db="EMBL/GenBank/DDBJ databases">
        <title>Genomes assembled from Gulf of Kutch pelagic sediment metagenomes.</title>
        <authorList>
            <person name="Chandrashekar M."/>
            <person name="Mahajan M.S."/>
            <person name="Dave K.J."/>
            <person name="Vatsa P."/>
            <person name="Nathani N.M."/>
        </authorList>
    </citation>
    <scope>NUCLEOTIDE SEQUENCE [LARGE SCALE GENOMIC DNA]</scope>
    <source>
        <strain evidence="10">KS3-K002</strain>
    </source>
</reference>